<evidence type="ECO:0000313" key="1">
    <source>
        <dbReference type="EMBL" id="KAI0045162.1"/>
    </source>
</evidence>
<gene>
    <name evidence="1" type="ORF">FA95DRAFT_1495899</name>
</gene>
<keyword evidence="2" id="KW-1185">Reference proteome</keyword>
<feature type="non-terminal residue" evidence="1">
    <location>
        <position position="1"/>
    </location>
</feature>
<proteinExistence type="predicted"/>
<organism evidence="1 2">
    <name type="scientific">Auriscalpium vulgare</name>
    <dbReference type="NCBI Taxonomy" id="40419"/>
    <lineage>
        <taxon>Eukaryota</taxon>
        <taxon>Fungi</taxon>
        <taxon>Dikarya</taxon>
        <taxon>Basidiomycota</taxon>
        <taxon>Agaricomycotina</taxon>
        <taxon>Agaricomycetes</taxon>
        <taxon>Russulales</taxon>
        <taxon>Auriscalpiaceae</taxon>
        <taxon>Auriscalpium</taxon>
    </lineage>
</organism>
<comment type="caution">
    <text evidence="1">The sequence shown here is derived from an EMBL/GenBank/DDBJ whole genome shotgun (WGS) entry which is preliminary data.</text>
</comment>
<protein>
    <submittedName>
        <fullName evidence="1">Uncharacterized protein</fullName>
    </submittedName>
</protein>
<sequence>LLGICFNFCLYGILVAQVYSYHYNFADDRIVIKTLVYSVLLLESTQTAFAGADVVYWYAAGFGNVARLQDTYLTPFDTPFMGALIAFIVQVFYSYRIWVLRPALVWLSSLVVLVRPRPSRTLETLTRH</sequence>
<accession>A0ACB8RMN5</accession>
<evidence type="ECO:0000313" key="2">
    <source>
        <dbReference type="Proteomes" id="UP000814033"/>
    </source>
</evidence>
<dbReference type="Proteomes" id="UP000814033">
    <property type="component" value="Unassembled WGS sequence"/>
</dbReference>
<name>A0ACB8RMN5_9AGAM</name>
<reference evidence="1" key="2">
    <citation type="journal article" date="2022" name="New Phytol.">
        <title>Evolutionary transition to the ectomycorrhizal habit in the genomes of a hyperdiverse lineage of mushroom-forming fungi.</title>
        <authorList>
            <person name="Looney B."/>
            <person name="Miyauchi S."/>
            <person name="Morin E."/>
            <person name="Drula E."/>
            <person name="Courty P.E."/>
            <person name="Kohler A."/>
            <person name="Kuo A."/>
            <person name="LaButti K."/>
            <person name="Pangilinan J."/>
            <person name="Lipzen A."/>
            <person name="Riley R."/>
            <person name="Andreopoulos W."/>
            <person name="He G."/>
            <person name="Johnson J."/>
            <person name="Nolan M."/>
            <person name="Tritt A."/>
            <person name="Barry K.W."/>
            <person name="Grigoriev I.V."/>
            <person name="Nagy L.G."/>
            <person name="Hibbett D."/>
            <person name="Henrissat B."/>
            <person name="Matheny P.B."/>
            <person name="Labbe J."/>
            <person name="Martin F.M."/>
        </authorList>
    </citation>
    <scope>NUCLEOTIDE SEQUENCE</scope>
    <source>
        <strain evidence="1">FP105234-sp</strain>
    </source>
</reference>
<dbReference type="EMBL" id="MU275959">
    <property type="protein sequence ID" value="KAI0045162.1"/>
    <property type="molecule type" value="Genomic_DNA"/>
</dbReference>
<reference evidence="1" key="1">
    <citation type="submission" date="2021-02" db="EMBL/GenBank/DDBJ databases">
        <authorList>
            <consortium name="DOE Joint Genome Institute"/>
            <person name="Ahrendt S."/>
            <person name="Looney B.P."/>
            <person name="Miyauchi S."/>
            <person name="Morin E."/>
            <person name="Drula E."/>
            <person name="Courty P.E."/>
            <person name="Chicoki N."/>
            <person name="Fauchery L."/>
            <person name="Kohler A."/>
            <person name="Kuo A."/>
            <person name="Labutti K."/>
            <person name="Pangilinan J."/>
            <person name="Lipzen A."/>
            <person name="Riley R."/>
            <person name="Andreopoulos W."/>
            <person name="He G."/>
            <person name="Johnson J."/>
            <person name="Barry K.W."/>
            <person name="Grigoriev I.V."/>
            <person name="Nagy L."/>
            <person name="Hibbett D."/>
            <person name="Henrissat B."/>
            <person name="Matheny P.B."/>
            <person name="Labbe J."/>
            <person name="Martin F."/>
        </authorList>
    </citation>
    <scope>NUCLEOTIDE SEQUENCE</scope>
    <source>
        <strain evidence="1">FP105234-sp</strain>
    </source>
</reference>